<dbReference type="EMBL" id="ML994613">
    <property type="protein sequence ID" value="KAF2193604.1"/>
    <property type="molecule type" value="Genomic_DNA"/>
</dbReference>
<sequence>MPVDWRPDTPLKAFIKHSQTQQKHFPSRNRAKKYKRRVFNIKEPAIQTSFPIQESKTRSNPSSERTSYDTKGVLEVQRMLLQKLAAQENVVKGLSSHWSKEYLNGREMNSKYELQSPTSTSTANLERFKEDTVLAVQATWNRSSKK</sequence>
<gene>
    <name evidence="2" type="ORF">K469DRAFT_550699</name>
</gene>
<feature type="region of interest" description="Disordered" evidence="1">
    <location>
        <begin position="107"/>
        <end position="126"/>
    </location>
</feature>
<protein>
    <submittedName>
        <fullName evidence="2">Uncharacterized protein</fullName>
    </submittedName>
</protein>
<feature type="compositionally biased region" description="Polar residues" evidence="1">
    <location>
        <begin position="46"/>
        <end position="65"/>
    </location>
</feature>
<dbReference type="AlphaFoldDB" id="A0A6A6EPV7"/>
<proteinExistence type="predicted"/>
<evidence type="ECO:0000313" key="2">
    <source>
        <dbReference type="EMBL" id="KAF2193604.1"/>
    </source>
</evidence>
<dbReference type="Proteomes" id="UP000800200">
    <property type="component" value="Unassembled WGS sequence"/>
</dbReference>
<reference evidence="2" key="1">
    <citation type="journal article" date="2020" name="Stud. Mycol.">
        <title>101 Dothideomycetes genomes: a test case for predicting lifestyles and emergence of pathogens.</title>
        <authorList>
            <person name="Haridas S."/>
            <person name="Albert R."/>
            <person name="Binder M."/>
            <person name="Bloem J."/>
            <person name="Labutti K."/>
            <person name="Salamov A."/>
            <person name="Andreopoulos B."/>
            <person name="Baker S."/>
            <person name="Barry K."/>
            <person name="Bills G."/>
            <person name="Bluhm B."/>
            <person name="Cannon C."/>
            <person name="Castanera R."/>
            <person name="Culley D."/>
            <person name="Daum C."/>
            <person name="Ezra D."/>
            <person name="Gonzalez J."/>
            <person name="Henrissat B."/>
            <person name="Kuo A."/>
            <person name="Liang C."/>
            <person name="Lipzen A."/>
            <person name="Lutzoni F."/>
            <person name="Magnuson J."/>
            <person name="Mondo S."/>
            <person name="Nolan M."/>
            <person name="Ohm R."/>
            <person name="Pangilinan J."/>
            <person name="Park H.-J."/>
            <person name="Ramirez L."/>
            <person name="Alfaro M."/>
            <person name="Sun H."/>
            <person name="Tritt A."/>
            <person name="Yoshinaga Y."/>
            <person name="Zwiers L.-H."/>
            <person name="Turgeon B."/>
            <person name="Goodwin S."/>
            <person name="Spatafora J."/>
            <person name="Crous P."/>
            <person name="Grigoriev I."/>
        </authorList>
    </citation>
    <scope>NUCLEOTIDE SEQUENCE</scope>
    <source>
        <strain evidence="2">CBS 207.26</strain>
    </source>
</reference>
<feature type="compositionally biased region" description="Polar residues" evidence="1">
    <location>
        <begin position="112"/>
        <end position="124"/>
    </location>
</feature>
<keyword evidence="3" id="KW-1185">Reference proteome</keyword>
<organism evidence="2 3">
    <name type="scientific">Zopfia rhizophila CBS 207.26</name>
    <dbReference type="NCBI Taxonomy" id="1314779"/>
    <lineage>
        <taxon>Eukaryota</taxon>
        <taxon>Fungi</taxon>
        <taxon>Dikarya</taxon>
        <taxon>Ascomycota</taxon>
        <taxon>Pezizomycotina</taxon>
        <taxon>Dothideomycetes</taxon>
        <taxon>Dothideomycetes incertae sedis</taxon>
        <taxon>Zopfiaceae</taxon>
        <taxon>Zopfia</taxon>
    </lineage>
</organism>
<accession>A0A6A6EPV7</accession>
<evidence type="ECO:0000256" key="1">
    <source>
        <dbReference type="SAM" id="MobiDB-lite"/>
    </source>
</evidence>
<name>A0A6A6EPV7_9PEZI</name>
<feature type="region of interest" description="Disordered" evidence="1">
    <location>
        <begin position="45"/>
        <end position="70"/>
    </location>
</feature>
<evidence type="ECO:0000313" key="3">
    <source>
        <dbReference type="Proteomes" id="UP000800200"/>
    </source>
</evidence>